<evidence type="ECO:0000256" key="2">
    <source>
        <dbReference type="ARBA" id="ARBA00022723"/>
    </source>
</evidence>
<protein>
    <recommendedName>
        <fullName evidence="4">HpcH/HpaI aldolase/citrate lyase domain-containing protein</fullName>
    </recommendedName>
</protein>
<dbReference type="GO" id="GO:0046872">
    <property type="term" value="F:metal ion binding"/>
    <property type="evidence" value="ECO:0007669"/>
    <property type="project" value="UniProtKB-KW"/>
</dbReference>
<evidence type="ECO:0000256" key="1">
    <source>
        <dbReference type="ARBA" id="ARBA00005568"/>
    </source>
</evidence>
<proteinExistence type="inferred from homology"/>
<dbReference type="EMBL" id="UINC01054819">
    <property type="protein sequence ID" value="SVB72982.1"/>
    <property type="molecule type" value="Genomic_DNA"/>
</dbReference>
<keyword evidence="3" id="KW-0456">Lyase</keyword>
<comment type="similarity">
    <text evidence="1">Belongs to the HpcH/HpaI aldolase family.</text>
</comment>
<name>A0A382GDN2_9ZZZZ</name>
<dbReference type="PANTHER" id="PTHR30502">
    <property type="entry name" value="2-KETO-3-DEOXY-L-RHAMNONATE ALDOLASE"/>
    <property type="match status" value="1"/>
</dbReference>
<accession>A0A382GDN2</accession>
<evidence type="ECO:0000259" key="4">
    <source>
        <dbReference type="Pfam" id="PF03328"/>
    </source>
</evidence>
<dbReference type="Gene3D" id="3.20.20.60">
    <property type="entry name" value="Phosphoenolpyruvate-binding domains"/>
    <property type="match status" value="1"/>
</dbReference>
<dbReference type="InterPro" id="IPR015813">
    <property type="entry name" value="Pyrv/PenolPyrv_kinase-like_dom"/>
</dbReference>
<evidence type="ECO:0000256" key="3">
    <source>
        <dbReference type="ARBA" id="ARBA00023239"/>
    </source>
</evidence>
<feature type="domain" description="HpcH/HpaI aldolase/citrate lyase" evidence="4">
    <location>
        <begin position="15"/>
        <end position="193"/>
    </location>
</feature>
<reference evidence="5" key="1">
    <citation type="submission" date="2018-05" db="EMBL/GenBank/DDBJ databases">
        <authorList>
            <person name="Lanie J.A."/>
            <person name="Ng W.-L."/>
            <person name="Kazmierczak K.M."/>
            <person name="Andrzejewski T.M."/>
            <person name="Davidsen T.M."/>
            <person name="Wayne K.J."/>
            <person name="Tettelin H."/>
            <person name="Glass J.I."/>
            <person name="Rusch D."/>
            <person name="Podicherti R."/>
            <person name="Tsui H.-C.T."/>
            <person name="Winkler M.E."/>
        </authorList>
    </citation>
    <scope>NUCLEOTIDE SEQUENCE</scope>
</reference>
<dbReference type="InterPro" id="IPR005000">
    <property type="entry name" value="Aldolase/citrate-lyase_domain"/>
</dbReference>
<gene>
    <name evidence="5" type="ORF">METZ01_LOCUS225836</name>
</gene>
<dbReference type="AlphaFoldDB" id="A0A382GDN2"/>
<dbReference type="GO" id="GO:0016832">
    <property type="term" value="F:aldehyde-lyase activity"/>
    <property type="evidence" value="ECO:0007669"/>
    <property type="project" value="TreeGrafter"/>
</dbReference>
<dbReference type="SUPFAM" id="SSF51621">
    <property type="entry name" value="Phosphoenolpyruvate/pyruvate domain"/>
    <property type="match status" value="1"/>
</dbReference>
<dbReference type="GO" id="GO:0005737">
    <property type="term" value="C:cytoplasm"/>
    <property type="evidence" value="ECO:0007669"/>
    <property type="project" value="TreeGrafter"/>
</dbReference>
<organism evidence="5">
    <name type="scientific">marine metagenome</name>
    <dbReference type="NCBI Taxonomy" id="408172"/>
    <lineage>
        <taxon>unclassified sequences</taxon>
        <taxon>metagenomes</taxon>
        <taxon>ecological metagenomes</taxon>
    </lineage>
</organism>
<dbReference type="InterPro" id="IPR050251">
    <property type="entry name" value="HpcH-HpaI_aldolase"/>
</dbReference>
<dbReference type="Pfam" id="PF03328">
    <property type="entry name" value="HpcH_HpaI"/>
    <property type="match status" value="1"/>
</dbReference>
<dbReference type="InterPro" id="IPR040442">
    <property type="entry name" value="Pyrv_kinase-like_dom_sf"/>
</dbReference>
<evidence type="ECO:0000313" key="5">
    <source>
        <dbReference type="EMBL" id="SVB72982.1"/>
    </source>
</evidence>
<keyword evidence="2" id="KW-0479">Metal-binding</keyword>
<sequence length="246" mass="25945">MGKIAASFNVSRLRTPEIPQIAKACGFHWIFIDLEHSTMDLDTAGQICAAALPTGISALVRVPSGDVNRAARILDAGAQGVIFPHVQNADEARKYVNACRFPPKGSRSLTYGGPQLEYETLPATEVMEGLNQETLIVMMIETPEAVENAASIAGVDGVDILLVGGSDLSATMGIPGQFQSPKFVEAISSVAEATLSVSKWPGLGGVYDETILPSFAKLGIRFFLGGADLTFILAGAGARGDFFNNL</sequence>
<dbReference type="PANTHER" id="PTHR30502:SF0">
    <property type="entry name" value="PHOSPHOENOLPYRUVATE CARBOXYLASE FAMILY PROTEIN"/>
    <property type="match status" value="1"/>
</dbReference>